<sequence length="288" mass="32093">MNCIALKATSLAARKPETASLFRPKSHSVPRLSKRTARTSVCSSSQERRNGAVDSEQVLEVQRRNLIAGVALLSSGVLQLETAETARALENPQQLGDGYQKFFGQATSASSYGGYGGSDVSELSSYKYYYEIPTTWTPASVNKQDKGYNGVDSRWFDPEIKAKTKKAYLVTFAGYAKLKPNKEDIIEDLSLADAVLQDALILAEDFTFNEFEKNGQLYVDYDILGEEYNVLCRVTAYGGRIYSMFVWGSGKDYESDGASLRRIRDSFGTIERDPAEVKADLEYYRRAT</sequence>
<organism evidence="2 3">
    <name type="scientific">Cymbomonas tetramitiformis</name>
    <dbReference type="NCBI Taxonomy" id="36881"/>
    <lineage>
        <taxon>Eukaryota</taxon>
        <taxon>Viridiplantae</taxon>
        <taxon>Chlorophyta</taxon>
        <taxon>Pyramimonadophyceae</taxon>
        <taxon>Pyramimonadales</taxon>
        <taxon>Pyramimonadaceae</taxon>
        <taxon>Cymbomonas</taxon>
    </lineage>
</organism>
<protein>
    <submittedName>
        <fullName evidence="2">Uncharacterized protein</fullName>
    </submittedName>
</protein>
<dbReference type="Proteomes" id="UP001190700">
    <property type="component" value="Unassembled WGS sequence"/>
</dbReference>
<evidence type="ECO:0000313" key="2">
    <source>
        <dbReference type="EMBL" id="KAK3239029.1"/>
    </source>
</evidence>
<reference evidence="2 3" key="1">
    <citation type="journal article" date="2015" name="Genome Biol. Evol.">
        <title>Comparative Genomics of a Bacterivorous Green Alga Reveals Evolutionary Causalities and Consequences of Phago-Mixotrophic Mode of Nutrition.</title>
        <authorList>
            <person name="Burns J.A."/>
            <person name="Paasch A."/>
            <person name="Narechania A."/>
            <person name="Kim E."/>
        </authorList>
    </citation>
    <scope>NUCLEOTIDE SEQUENCE [LARGE SCALE GENOMIC DNA]</scope>
    <source>
        <strain evidence="2 3">PLY_AMNH</strain>
    </source>
</reference>
<dbReference type="EMBL" id="LGRX02034046">
    <property type="protein sequence ID" value="KAK3239029.1"/>
    <property type="molecule type" value="Genomic_DNA"/>
</dbReference>
<dbReference type="AlphaFoldDB" id="A0AAE0BNN3"/>
<feature type="compositionally biased region" description="Basic residues" evidence="1">
    <location>
        <begin position="24"/>
        <end position="37"/>
    </location>
</feature>
<accession>A0AAE0BNN3</accession>
<name>A0AAE0BNN3_9CHLO</name>
<proteinExistence type="predicted"/>
<comment type="caution">
    <text evidence="2">The sequence shown here is derived from an EMBL/GenBank/DDBJ whole genome shotgun (WGS) entry which is preliminary data.</text>
</comment>
<feature type="region of interest" description="Disordered" evidence="1">
    <location>
        <begin position="23"/>
        <end position="49"/>
    </location>
</feature>
<evidence type="ECO:0000256" key="1">
    <source>
        <dbReference type="SAM" id="MobiDB-lite"/>
    </source>
</evidence>
<evidence type="ECO:0000313" key="3">
    <source>
        <dbReference type="Proteomes" id="UP001190700"/>
    </source>
</evidence>
<gene>
    <name evidence="2" type="ORF">CYMTET_51020</name>
</gene>
<keyword evidence="3" id="KW-1185">Reference proteome</keyword>